<gene>
    <name evidence="3" type="ORF">FRD01_08715</name>
</gene>
<feature type="domain" description="Serine aminopeptidase S33" evidence="2">
    <location>
        <begin position="175"/>
        <end position="378"/>
    </location>
</feature>
<organism evidence="3 4">
    <name type="scientific">Microvenator marinus</name>
    <dbReference type="NCBI Taxonomy" id="2600177"/>
    <lineage>
        <taxon>Bacteria</taxon>
        <taxon>Deltaproteobacteria</taxon>
        <taxon>Bradymonadales</taxon>
        <taxon>Microvenatoraceae</taxon>
        <taxon>Microvenator</taxon>
    </lineage>
</organism>
<name>A0A5B8XV49_9DELT</name>
<dbReference type="InterPro" id="IPR029058">
    <property type="entry name" value="AB_hydrolase_fold"/>
</dbReference>
<dbReference type="InterPro" id="IPR022742">
    <property type="entry name" value="Hydrolase_4"/>
</dbReference>
<keyword evidence="4" id="KW-1185">Reference proteome</keyword>
<evidence type="ECO:0000313" key="3">
    <source>
        <dbReference type="EMBL" id="QED27319.1"/>
    </source>
</evidence>
<dbReference type="Proteomes" id="UP000321595">
    <property type="component" value="Chromosome"/>
</dbReference>
<dbReference type="PANTHER" id="PTHR43265:SF1">
    <property type="entry name" value="ESTERASE ESTD"/>
    <property type="match status" value="1"/>
</dbReference>
<accession>A0A5B8XV49</accession>
<dbReference type="AlphaFoldDB" id="A0A5B8XV49"/>
<evidence type="ECO:0000259" key="2">
    <source>
        <dbReference type="Pfam" id="PF12146"/>
    </source>
</evidence>
<dbReference type="PANTHER" id="PTHR43265">
    <property type="entry name" value="ESTERASE ESTD"/>
    <property type="match status" value="1"/>
</dbReference>
<dbReference type="InterPro" id="IPR053145">
    <property type="entry name" value="AB_hydrolase_Est10"/>
</dbReference>
<feature type="compositionally biased region" description="Polar residues" evidence="1">
    <location>
        <begin position="387"/>
        <end position="396"/>
    </location>
</feature>
<dbReference type="Gene3D" id="3.40.50.1820">
    <property type="entry name" value="alpha/beta hydrolase"/>
    <property type="match status" value="1"/>
</dbReference>
<dbReference type="OrthoDB" id="1412847at2"/>
<dbReference type="KEGG" id="bbae:FRD01_08715"/>
<evidence type="ECO:0000256" key="1">
    <source>
        <dbReference type="SAM" id="MobiDB-lite"/>
    </source>
</evidence>
<proteinExistence type="predicted"/>
<evidence type="ECO:0000313" key="4">
    <source>
        <dbReference type="Proteomes" id="UP000321595"/>
    </source>
</evidence>
<dbReference type="Pfam" id="PF12146">
    <property type="entry name" value="Hydrolase_4"/>
    <property type="match status" value="1"/>
</dbReference>
<feature type="region of interest" description="Disordered" evidence="1">
    <location>
        <begin position="380"/>
        <end position="413"/>
    </location>
</feature>
<sequence length="413" mass="45288">MIAISREESIFTCRSFRSAKPTLFRAAFAHGWNMRLPLHHATFKERNLPTSRFVCPIRPLSLQSGTRPLRKCDYPPLPMKRSIAHSLILLALCIGWGQGCEKNVPPAPKETKVEMKPTTTREVETHQIEISRPEAKIAGELIVADAVNPTPLAVIVAGSGPTDRDGNSVAGIKTDAYKMLATDLAKRGVSTFRYDKRGIGASTTTVDESQVDLNTFVNDLVGVVRHFEGDSRFDSLHIIGHSEGGLLAILAAPSLDAESLTLLATAGRPLREVLEEQLAKQAPALMPDVRRILDDLENGREPEVVPDVLMGLFRPSVQPFLKSAISVDPAQKLKELKVRVLVVQGARDLQVSLKDAERLVLFRSDAEFLTLPKASHVLKDDPATELPQESYTNPNMPLSEGLSDTVAKHITKP</sequence>
<dbReference type="EMBL" id="CP042467">
    <property type="protein sequence ID" value="QED27319.1"/>
    <property type="molecule type" value="Genomic_DNA"/>
</dbReference>
<dbReference type="SUPFAM" id="SSF53474">
    <property type="entry name" value="alpha/beta-Hydrolases"/>
    <property type="match status" value="1"/>
</dbReference>
<dbReference type="GO" id="GO:0052689">
    <property type="term" value="F:carboxylic ester hydrolase activity"/>
    <property type="evidence" value="ECO:0007669"/>
    <property type="project" value="TreeGrafter"/>
</dbReference>
<protein>
    <submittedName>
        <fullName evidence="3">Lysophospholipase</fullName>
    </submittedName>
</protein>
<reference evidence="3 4" key="1">
    <citation type="submission" date="2019-08" db="EMBL/GenBank/DDBJ databases">
        <authorList>
            <person name="Liang Q."/>
        </authorList>
    </citation>
    <scope>NUCLEOTIDE SEQUENCE [LARGE SCALE GENOMIC DNA]</scope>
    <source>
        <strain evidence="3 4">V1718</strain>
    </source>
</reference>